<accession>A0ABV0T0L2</accession>
<evidence type="ECO:0000313" key="2">
    <source>
        <dbReference type="Proteomes" id="UP001482620"/>
    </source>
</evidence>
<reference evidence="1 2" key="1">
    <citation type="submission" date="2021-06" db="EMBL/GenBank/DDBJ databases">
        <authorList>
            <person name="Palmer J.M."/>
        </authorList>
    </citation>
    <scope>NUCLEOTIDE SEQUENCE [LARGE SCALE GENOMIC DNA]</scope>
    <source>
        <strain evidence="2">if_2019</strain>
        <tissue evidence="1">Muscle</tissue>
    </source>
</reference>
<comment type="caution">
    <text evidence="1">The sequence shown here is derived from an EMBL/GenBank/DDBJ whole genome shotgun (WGS) entry which is preliminary data.</text>
</comment>
<keyword evidence="2" id="KW-1185">Reference proteome</keyword>
<gene>
    <name evidence="1" type="ORF">ILYODFUR_017712</name>
</gene>
<organism evidence="1 2">
    <name type="scientific">Ilyodon furcidens</name>
    <name type="common">goldbreast splitfin</name>
    <dbReference type="NCBI Taxonomy" id="33524"/>
    <lineage>
        <taxon>Eukaryota</taxon>
        <taxon>Metazoa</taxon>
        <taxon>Chordata</taxon>
        <taxon>Craniata</taxon>
        <taxon>Vertebrata</taxon>
        <taxon>Euteleostomi</taxon>
        <taxon>Actinopterygii</taxon>
        <taxon>Neopterygii</taxon>
        <taxon>Teleostei</taxon>
        <taxon>Neoteleostei</taxon>
        <taxon>Acanthomorphata</taxon>
        <taxon>Ovalentaria</taxon>
        <taxon>Atherinomorphae</taxon>
        <taxon>Cyprinodontiformes</taxon>
        <taxon>Goodeidae</taxon>
        <taxon>Ilyodon</taxon>
    </lineage>
</organism>
<proteinExistence type="predicted"/>
<evidence type="ECO:0000313" key="1">
    <source>
        <dbReference type="EMBL" id="MEQ2225463.1"/>
    </source>
</evidence>
<protein>
    <submittedName>
        <fullName evidence="1">Uncharacterized protein</fullName>
    </submittedName>
</protein>
<dbReference type="EMBL" id="JAHRIQ010013269">
    <property type="protein sequence ID" value="MEQ2225463.1"/>
    <property type="molecule type" value="Genomic_DNA"/>
</dbReference>
<name>A0ABV0T0L2_9TELE</name>
<sequence length="101" mass="11802">MLLVEILSTVCSRTLLEQVRKKVDTGRKRAGKWERFPNRVKQQEQPETKYMLGAIRKKFLLGGLQIYASLSYILNHHVVLPSYRLKKNQLCCHVNFIITES</sequence>
<dbReference type="Proteomes" id="UP001482620">
    <property type="component" value="Unassembled WGS sequence"/>
</dbReference>